<feature type="non-terminal residue" evidence="1">
    <location>
        <position position="1"/>
    </location>
</feature>
<reference evidence="1" key="1">
    <citation type="submission" date="2018-11" db="EMBL/GenBank/DDBJ databases">
        <authorList>
            <person name="Alioto T."/>
            <person name="Alioto T."/>
        </authorList>
    </citation>
    <scope>NUCLEOTIDE SEQUENCE</scope>
</reference>
<accession>A0A8B6D0H9</accession>
<protein>
    <submittedName>
        <fullName evidence="1">Uncharacterized protein</fullName>
    </submittedName>
</protein>
<organism evidence="1 2">
    <name type="scientific">Mytilus galloprovincialis</name>
    <name type="common">Mediterranean mussel</name>
    <dbReference type="NCBI Taxonomy" id="29158"/>
    <lineage>
        <taxon>Eukaryota</taxon>
        <taxon>Metazoa</taxon>
        <taxon>Spiralia</taxon>
        <taxon>Lophotrochozoa</taxon>
        <taxon>Mollusca</taxon>
        <taxon>Bivalvia</taxon>
        <taxon>Autobranchia</taxon>
        <taxon>Pteriomorphia</taxon>
        <taxon>Mytilida</taxon>
        <taxon>Mytiloidea</taxon>
        <taxon>Mytilidae</taxon>
        <taxon>Mytilinae</taxon>
        <taxon>Mytilus</taxon>
    </lineage>
</organism>
<sequence length="63" mass="7519">KKLMICYHLILVRNYKVKYLEQLRLVKGMENLTHRSIIRFSFQSVEKGQDFDGMRNFGINGLK</sequence>
<gene>
    <name evidence="1" type="ORF">MGAL_10B042240</name>
</gene>
<dbReference type="EMBL" id="UYJE01002739">
    <property type="protein sequence ID" value="VDI13218.1"/>
    <property type="molecule type" value="Genomic_DNA"/>
</dbReference>
<feature type="non-terminal residue" evidence="1">
    <location>
        <position position="63"/>
    </location>
</feature>
<keyword evidence="2" id="KW-1185">Reference proteome</keyword>
<evidence type="ECO:0000313" key="1">
    <source>
        <dbReference type="EMBL" id="VDI13218.1"/>
    </source>
</evidence>
<proteinExistence type="predicted"/>
<dbReference type="Proteomes" id="UP000596742">
    <property type="component" value="Unassembled WGS sequence"/>
</dbReference>
<dbReference type="AlphaFoldDB" id="A0A8B6D0H9"/>
<evidence type="ECO:0000313" key="2">
    <source>
        <dbReference type="Proteomes" id="UP000596742"/>
    </source>
</evidence>
<comment type="caution">
    <text evidence="1">The sequence shown here is derived from an EMBL/GenBank/DDBJ whole genome shotgun (WGS) entry which is preliminary data.</text>
</comment>
<name>A0A8B6D0H9_MYTGA</name>